<keyword evidence="3" id="KW-1185">Reference proteome</keyword>
<dbReference type="AlphaFoldDB" id="A0A1A9WNY1"/>
<keyword evidence="1" id="KW-0472">Membrane</keyword>
<reference evidence="3" key="1">
    <citation type="submission" date="2014-03" db="EMBL/GenBank/DDBJ databases">
        <authorList>
            <person name="Aksoy S."/>
            <person name="Warren W."/>
            <person name="Wilson R.K."/>
        </authorList>
    </citation>
    <scope>NUCLEOTIDE SEQUENCE [LARGE SCALE GENOMIC DNA]</scope>
    <source>
        <strain evidence="3">IAEA</strain>
    </source>
</reference>
<dbReference type="EnsemblMetazoa" id="GBRI026615-RA">
    <property type="protein sequence ID" value="GBRI026615-PA"/>
    <property type="gene ID" value="GBRI026615"/>
</dbReference>
<protein>
    <submittedName>
        <fullName evidence="2">Uncharacterized protein</fullName>
    </submittedName>
</protein>
<name>A0A1A9WNY1_9MUSC</name>
<feature type="transmembrane region" description="Helical" evidence="1">
    <location>
        <begin position="12"/>
        <end position="35"/>
    </location>
</feature>
<keyword evidence="1" id="KW-0812">Transmembrane</keyword>
<evidence type="ECO:0000256" key="1">
    <source>
        <dbReference type="SAM" id="Phobius"/>
    </source>
</evidence>
<keyword evidence="1" id="KW-1133">Transmembrane helix</keyword>
<reference evidence="2" key="2">
    <citation type="submission" date="2020-05" db="UniProtKB">
        <authorList>
            <consortium name="EnsemblMetazoa"/>
        </authorList>
    </citation>
    <scope>IDENTIFICATION</scope>
    <source>
        <strain evidence="2">IAEA</strain>
    </source>
</reference>
<organism evidence="2 3">
    <name type="scientific">Glossina brevipalpis</name>
    <dbReference type="NCBI Taxonomy" id="37001"/>
    <lineage>
        <taxon>Eukaryota</taxon>
        <taxon>Metazoa</taxon>
        <taxon>Ecdysozoa</taxon>
        <taxon>Arthropoda</taxon>
        <taxon>Hexapoda</taxon>
        <taxon>Insecta</taxon>
        <taxon>Pterygota</taxon>
        <taxon>Neoptera</taxon>
        <taxon>Endopterygota</taxon>
        <taxon>Diptera</taxon>
        <taxon>Brachycera</taxon>
        <taxon>Muscomorpha</taxon>
        <taxon>Hippoboscoidea</taxon>
        <taxon>Glossinidae</taxon>
        <taxon>Glossina</taxon>
    </lineage>
</organism>
<sequence length="106" mass="11909">MKSYIETSGTCCIFFLEIFSFCCLSSSYLLLLNWFCDQLDLVIDKVGSDDNSQLLAVTVSCPPFKKKSKNYNSHRKVCYVLSLSYSQPPIAIEDSDVVIKAAAYLI</sequence>
<dbReference type="VEuPathDB" id="VectorBase:GBRI026615"/>
<proteinExistence type="predicted"/>
<evidence type="ECO:0000313" key="2">
    <source>
        <dbReference type="EnsemblMetazoa" id="GBRI026615-PA"/>
    </source>
</evidence>
<dbReference type="Proteomes" id="UP000091820">
    <property type="component" value="Unassembled WGS sequence"/>
</dbReference>
<accession>A0A1A9WNY1</accession>
<evidence type="ECO:0000313" key="3">
    <source>
        <dbReference type="Proteomes" id="UP000091820"/>
    </source>
</evidence>